<dbReference type="Pfam" id="PF00809">
    <property type="entry name" value="Pterin_bind"/>
    <property type="match status" value="1"/>
</dbReference>
<evidence type="ECO:0000256" key="3">
    <source>
        <dbReference type="ARBA" id="ARBA00004763"/>
    </source>
</evidence>
<dbReference type="AlphaFoldDB" id="A0A3B1BS58"/>
<evidence type="ECO:0000313" key="10">
    <source>
        <dbReference type="EMBL" id="VAX09165.1"/>
    </source>
</evidence>
<comment type="cofactor">
    <cofactor evidence="2">
        <name>Mg(2+)</name>
        <dbReference type="ChEBI" id="CHEBI:18420"/>
    </cofactor>
</comment>
<gene>
    <name evidence="10" type="ORF">MNBD_GAMMA26-2327</name>
</gene>
<dbReference type="PROSITE" id="PS00793">
    <property type="entry name" value="DHPS_2"/>
    <property type="match status" value="1"/>
</dbReference>
<dbReference type="GO" id="GO:0005829">
    <property type="term" value="C:cytosol"/>
    <property type="evidence" value="ECO:0007669"/>
    <property type="project" value="TreeGrafter"/>
</dbReference>
<keyword evidence="7" id="KW-0460">Magnesium</keyword>
<dbReference type="EMBL" id="UOFX01000044">
    <property type="protein sequence ID" value="VAX09165.1"/>
    <property type="molecule type" value="Genomic_DNA"/>
</dbReference>
<keyword evidence="6" id="KW-0479">Metal-binding</keyword>
<reference evidence="10" key="1">
    <citation type="submission" date="2018-06" db="EMBL/GenBank/DDBJ databases">
        <authorList>
            <person name="Zhirakovskaya E."/>
        </authorList>
    </citation>
    <scope>NUCLEOTIDE SEQUENCE</scope>
</reference>
<evidence type="ECO:0000256" key="5">
    <source>
        <dbReference type="ARBA" id="ARBA00022679"/>
    </source>
</evidence>
<dbReference type="CDD" id="cd00739">
    <property type="entry name" value="DHPS"/>
    <property type="match status" value="1"/>
</dbReference>
<dbReference type="InterPro" id="IPR000489">
    <property type="entry name" value="Pterin-binding_dom"/>
</dbReference>
<dbReference type="InterPro" id="IPR011005">
    <property type="entry name" value="Dihydropteroate_synth-like_sf"/>
</dbReference>
<comment type="catalytic activity">
    <reaction evidence="1">
        <text>(7,8-dihydropterin-6-yl)methyl diphosphate + 4-aminobenzoate = 7,8-dihydropteroate + diphosphate</text>
        <dbReference type="Rhea" id="RHEA:19949"/>
        <dbReference type="ChEBI" id="CHEBI:17836"/>
        <dbReference type="ChEBI" id="CHEBI:17839"/>
        <dbReference type="ChEBI" id="CHEBI:33019"/>
        <dbReference type="ChEBI" id="CHEBI:72950"/>
        <dbReference type="EC" id="2.5.1.15"/>
    </reaction>
</comment>
<dbReference type="InterPro" id="IPR045031">
    <property type="entry name" value="DHP_synth-like"/>
</dbReference>
<dbReference type="PANTHER" id="PTHR20941">
    <property type="entry name" value="FOLATE SYNTHESIS PROTEINS"/>
    <property type="match status" value="1"/>
</dbReference>
<evidence type="ECO:0000256" key="7">
    <source>
        <dbReference type="ARBA" id="ARBA00022842"/>
    </source>
</evidence>
<evidence type="ECO:0000259" key="9">
    <source>
        <dbReference type="PROSITE" id="PS50972"/>
    </source>
</evidence>
<dbReference type="EC" id="2.5.1.15" evidence="4"/>
<comment type="pathway">
    <text evidence="3">Cofactor biosynthesis; tetrahydrofolate biosynthesis; 7,8-dihydrofolate from 2-amino-4-hydroxy-6-hydroxymethyl-7,8-dihydropteridine diphosphate and 4-aminobenzoate: step 1/2.</text>
</comment>
<dbReference type="GO" id="GO:0046654">
    <property type="term" value="P:tetrahydrofolate biosynthetic process"/>
    <property type="evidence" value="ECO:0007669"/>
    <property type="project" value="TreeGrafter"/>
</dbReference>
<dbReference type="PANTHER" id="PTHR20941:SF1">
    <property type="entry name" value="FOLIC ACID SYNTHESIS PROTEIN FOL1"/>
    <property type="match status" value="1"/>
</dbReference>
<evidence type="ECO:0000256" key="1">
    <source>
        <dbReference type="ARBA" id="ARBA00000012"/>
    </source>
</evidence>
<dbReference type="GO" id="GO:0046872">
    <property type="term" value="F:metal ion binding"/>
    <property type="evidence" value="ECO:0007669"/>
    <property type="project" value="UniProtKB-KW"/>
</dbReference>
<dbReference type="GO" id="GO:0004156">
    <property type="term" value="F:dihydropteroate synthase activity"/>
    <property type="evidence" value="ECO:0007669"/>
    <property type="project" value="UniProtKB-EC"/>
</dbReference>
<dbReference type="FunFam" id="3.20.20.20:FF:000006">
    <property type="entry name" value="Dihydropteroate synthase"/>
    <property type="match status" value="1"/>
</dbReference>
<evidence type="ECO:0000256" key="6">
    <source>
        <dbReference type="ARBA" id="ARBA00022723"/>
    </source>
</evidence>
<evidence type="ECO:0000256" key="2">
    <source>
        <dbReference type="ARBA" id="ARBA00001946"/>
    </source>
</evidence>
<name>A0A3B1BS58_9ZZZZ</name>
<accession>A0A3B1BS58</accession>
<proteinExistence type="predicted"/>
<dbReference type="PROSITE" id="PS50972">
    <property type="entry name" value="PTERIN_BINDING"/>
    <property type="match status" value="1"/>
</dbReference>
<protein>
    <recommendedName>
        <fullName evidence="4">dihydropteroate synthase</fullName>
        <ecNumber evidence="4">2.5.1.15</ecNumber>
    </recommendedName>
</protein>
<feature type="domain" description="Pterin-binding" evidence="9">
    <location>
        <begin position="1"/>
        <end position="251"/>
    </location>
</feature>
<sequence>MGILNITPDSFSDGGDFFCLDAALEQAHIMVEEGAAIIDVGGESTRPDAQPVSVEEELERVVPIIERITRELSVLISIDTSKPAVMQGAVEAGAGLINDVMALQAPDALEVAARLDVPVCLVHMQGEPRTMQHLPRYQDVVSEVKAFLAERIACCKAAGIALERLVVDPGFGFGKTLEHNLKLLKHLATLTGLGVPVMAGISRKSMIGALLDNAQADQRLHGGLAAAVLAVSQGVKIIRTHDVKPTVDALAVATAVNN</sequence>
<keyword evidence="8" id="KW-0289">Folate biosynthesis</keyword>
<keyword evidence="5 10" id="KW-0808">Transferase</keyword>
<dbReference type="Gene3D" id="3.20.20.20">
    <property type="entry name" value="Dihydropteroate synthase-like"/>
    <property type="match status" value="1"/>
</dbReference>
<dbReference type="GO" id="GO:0046656">
    <property type="term" value="P:folic acid biosynthetic process"/>
    <property type="evidence" value="ECO:0007669"/>
    <property type="project" value="UniProtKB-KW"/>
</dbReference>
<dbReference type="InterPro" id="IPR006390">
    <property type="entry name" value="DHP_synth_dom"/>
</dbReference>
<dbReference type="SUPFAM" id="SSF51717">
    <property type="entry name" value="Dihydropteroate synthetase-like"/>
    <property type="match status" value="1"/>
</dbReference>
<organism evidence="10">
    <name type="scientific">hydrothermal vent metagenome</name>
    <dbReference type="NCBI Taxonomy" id="652676"/>
    <lineage>
        <taxon>unclassified sequences</taxon>
        <taxon>metagenomes</taxon>
        <taxon>ecological metagenomes</taxon>
    </lineage>
</organism>
<dbReference type="NCBIfam" id="TIGR01496">
    <property type="entry name" value="DHPS"/>
    <property type="match status" value="1"/>
</dbReference>
<evidence type="ECO:0000256" key="8">
    <source>
        <dbReference type="ARBA" id="ARBA00022909"/>
    </source>
</evidence>
<evidence type="ECO:0000256" key="4">
    <source>
        <dbReference type="ARBA" id="ARBA00012458"/>
    </source>
</evidence>